<keyword evidence="1 10" id="KW-0963">Cytoplasm</keyword>
<dbReference type="InterPro" id="IPR006076">
    <property type="entry name" value="FAD-dep_OxRdtase"/>
</dbReference>
<dbReference type="Pfam" id="PF01266">
    <property type="entry name" value="DAO"/>
    <property type="match status" value="1"/>
</dbReference>
<comment type="similarity">
    <text evidence="10">In the N-terminal section; belongs to the methyltransferase superfamily. tRNA (mnm(5)s(2)U34)-methyltransferase family.</text>
</comment>
<reference evidence="13" key="1">
    <citation type="submission" date="2020-11" db="EMBL/GenBank/DDBJ databases">
        <title>Azospira inquinata sp. nov.</title>
        <authorList>
            <person name="Moe W.M."/>
            <person name="Mikes M.C."/>
        </authorList>
    </citation>
    <scope>NUCLEOTIDE SEQUENCE</scope>
    <source>
        <strain evidence="13">Azo-3</strain>
    </source>
</reference>
<protein>
    <recommendedName>
        <fullName evidence="10">tRNA 5-methylaminomethyl-2-thiouridine biosynthesis bifunctional protein MnmC</fullName>
        <shortName evidence="10">tRNA mnm(5)s(2)U biosynthesis bifunctional protein</shortName>
    </recommendedName>
    <domain>
        <recommendedName>
            <fullName evidence="10">tRNA (mnm(5)s(2)U34)-methyltransferase</fullName>
            <ecNumber evidence="10">2.1.1.61</ecNumber>
        </recommendedName>
    </domain>
    <domain>
        <recommendedName>
            <fullName evidence="10">FAD-dependent cmnm(5)s(2)U34 oxidoreductase</fullName>
            <ecNumber evidence="10">1.5.-.-</ecNumber>
        </recommendedName>
    </domain>
</protein>
<dbReference type="EC" id="2.1.1.61" evidence="10"/>
<evidence type="ECO:0000256" key="10">
    <source>
        <dbReference type="HAMAP-Rule" id="MF_01102"/>
    </source>
</evidence>
<evidence type="ECO:0000256" key="4">
    <source>
        <dbReference type="ARBA" id="ARBA00022679"/>
    </source>
</evidence>
<keyword evidence="14" id="KW-1185">Reference proteome</keyword>
<proteinExistence type="inferred from homology"/>
<feature type="region of interest" description="tRNA (mnm(5)s(2)U34)-methyltransferase" evidence="10">
    <location>
        <begin position="1"/>
        <end position="240"/>
    </location>
</feature>
<dbReference type="InterPro" id="IPR017610">
    <property type="entry name" value="tRNA_S-uridine_synth_MnmC_C"/>
</dbReference>
<dbReference type="InterPro" id="IPR047785">
    <property type="entry name" value="tRNA_MNMC2"/>
</dbReference>
<keyword evidence="6 10" id="KW-0819">tRNA processing</keyword>
<dbReference type="NCBIfam" id="NF002483">
    <property type="entry name" value="PRK01747.1-4"/>
    <property type="match status" value="1"/>
</dbReference>
<feature type="domain" description="FAD dependent oxidoreductase" evidence="11">
    <location>
        <begin position="253"/>
        <end position="611"/>
    </location>
</feature>
<comment type="catalytic activity">
    <reaction evidence="10">
        <text>5-aminomethyl-2-thiouridine(34) in tRNA + S-adenosyl-L-methionine = 5-methylaminomethyl-2-thiouridine(34) in tRNA + S-adenosyl-L-homocysteine + H(+)</text>
        <dbReference type="Rhea" id="RHEA:19569"/>
        <dbReference type="Rhea" id="RHEA-COMP:10195"/>
        <dbReference type="Rhea" id="RHEA-COMP:10197"/>
        <dbReference type="ChEBI" id="CHEBI:15378"/>
        <dbReference type="ChEBI" id="CHEBI:57856"/>
        <dbReference type="ChEBI" id="CHEBI:59789"/>
        <dbReference type="ChEBI" id="CHEBI:74454"/>
        <dbReference type="ChEBI" id="CHEBI:74455"/>
        <dbReference type="EC" id="2.1.1.61"/>
    </reaction>
</comment>
<dbReference type="GO" id="GO:0050660">
    <property type="term" value="F:flavin adenine dinucleotide binding"/>
    <property type="evidence" value="ECO:0007669"/>
    <property type="project" value="UniProtKB-UniRule"/>
</dbReference>
<name>A0A975SM41_9RHOO</name>
<dbReference type="Pfam" id="PF05430">
    <property type="entry name" value="Methyltransf_30"/>
    <property type="match status" value="1"/>
</dbReference>
<keyword evidence="7 10" id="KW-0274">FAD</keyword>
<evidence type="ECO:0000256" key="5">
    <source>
        <dbReference type="ARBA" id="ARBA00022691"/>
    </source>
</evidence>
<dbReference type="EMBL" id="CP064782">
    <property type="protein sequence ID" value="QWT48850.1"/>
    <property type="molecule type" value="Genomic_DNA"/>
</dbReference>
<dbReference type="PANTHER" id="PTHR13847">
    <property type="entry name" value="SARCOSINE DEHYDROGENASE-RELATED"/>
    <property type="match status" value="1"/>
</dbReference>
<comment type="subcellular location">
    <subcellularLocation>
        <location evidence="10">Cytoplasm</location>
    </subcellularLocation>
</comment>
<dbReference type="PANTHER" id="PTHR13847:SF283">
    <property type="entry name" value="TRNA 5-METHYLAMINOMETHYL-2-THIOURIDINE BIOSYNTHESIS BIFUNCTIONAL PROTEIN MNMC"/>
    <property type="match status" value="1"/>
</dbReference>
<dbReference type="EC" id="1.5.-.-" evidence="10"/>
<evidence type="ECO:0000256" key="2">
    <source>
        <dbReference type="ARBA" id="ARBA00022603"/>
    </source>
</evidence>
<dbReference type="GO" id="GO:0002098">
    <property type="term" value="P:tRNA wobble uridine modification"/>
    <property type="evidence" value="ECO:0007669"/>
    <property type="project" value="TreeGrafter"/>
</dbReference>
<comment type="function">
    <text evidence="10">Catalyzes the last two steps in the biosynthesis of 5-methylaminomethyl-2-thiouridine (mnm(5)s(2)U) at the wobble position (U34) in tRNA. Catalyzes the FAD-dependent demodification of cmnm(5)s(2)U34 to nm(5)s(2)U34, followed by the transfer of a methyl group from S-adenosyl-L-methionine to nm(5)s(2)U34, to form mnm(5)s(2)U34.</text>
</comment>
<dbReference type="InterPro" id="IPR023032">
    <property type="entry name" value="tRNA_MAMT_biosynth_bifunc_MnmC"/>
</dbReference>
<dbReference type="InterPro" id="IPR008471">
    <property type="entry name" value="MnmC-like_methylTransf"/>
</dbReference>
<dbReference type="RefSeq" id="WP_216128355.1">
    <property type="nucleotide sequence ID" value="NZ_CP064782.1"/>
</dbReference>
<comment type="similarity">
    <text evidence="10">In the C-terminal section; belongs to the DAO family.</text>
</comment>
<gene>
    <name evidence="10 13" type="primary">mnmC</name>
    <name evidence="13" type="ORF">Azoinq_13640</name>
</gene>
<accession>A0A975SM41</accession>
<evidence type="ECO:0000256" key="9">
    <source>
        <dbReference type="ARBA" id="ARBA00023268"/>
    </source>
</evidence>
<evidence type="ECO:0000313" key="13">
    <source>
        <dbReference type="EMBL" id="QWT48850.1"/>
    </source>
</evidence>
<keyword evidence="5 10" id="KW-0949">S-adenosyl-L-methionine</keyword>
<dbReference type="KEGG" id="aiq:Azoinq_13640"/>
<dbReference type="GO" id="GO:0016645">
    <property type="term" value="F:oxidoreductase activity, acting on the CH-NH group of donors"/>
    <property type="evidence" value="ECO:0007669"/>
    <property type="project" value="InterPro"/>
</dbReference>
<evidence type="ECO:0000256" key="8">
    <source>
        <dbReference type="ARBA" id="ARBA00023002"/>
    </source>
</evidence>
<evidence type="ECO:0000256" key="7">
    <source>
        <dbReference type="ARBA" id="ARBA00022827"/>
    </source>
</evidence>
<sequence length="649" mass="70684">MSDLPPLPFPPLQPARLERTDTGVPYSTAYGDVYHSASGAVGQAQHVFLHGNGLPERWQGEERFVILETGFGLGLNFLATWAAWKDDPRRCQRLHFVSVEKHPFRREDLAELHRTFPEFAPLAAQLQGAWPLLVPGPQRLHFEGGRVTLTLYLGDALSFLPQLRVGANAFYLDGFSPAKNPELWSDYLFRALSRLAAKDATLATWSVAGGVRDGLKAVGFVSEKVPGFGTKRQMLRGRYRGPSLGDPGVSGRRVLVIGAGFAGTSVAERLAARNFAVTLVDQADGPGQGASGNRVGVLRHQPSLDDNRLSRLTRAAFLYTRSHLQQLSREGLPVHWGASGVIHLARDGAHEALQARTVAHQQPPEEYLQYLDREAASARIGWPVDHGGWYFPLGGWGVPPSLCAANLARWEGAITPRYGQRVERLEYAAGAWRALDPDGRTIAECETVVLANAADAKRLAGAHGWLPLSPARGQATLIPEGQTPPLDMVVCGQGYITPAYEGLRVCGASFLAGDEDEALRLTEQRDNLDKLQTILPGFAPHLTPAQLAGRVGFRPISLDRMPMLGPLPENGPPPANARLVTLPRRPGLWLASGFGARGFVLSALAGEFLASRLAGDPWPLERELGEALDPGRFQLHQQRHPMPEDVDKE</sequence>
<dbReference type="HAMAP" id="MF_01102">
    <property type="entry name" value="MnmC"/>
    <property type="match status" value="1"/>
</dbReference>
<keyword evidence="2 10" id="KW-0489">Methyltransferase</keyword>
<evidence type="ECO:0000256" key="6">
    <source>
        <dbReference type="ARBA" id="ARBA00022694"/>
    </source>
</evidence>
<dbReference type="Proteomes" id="UP000683428">
    <property type="component" value="Chromosome"/>
</dbReference>
<dbReference type="GO" id="GO:0032259">
    <property type="term" value="P:methylation"/>
    <property type="evidence" value="ECO:0007669"/>
    <property type="project" value="UniProtKB-KW"/>
</dbReference>
<organism evidence="13 14">
    <name type="scientific">Azospira inquinata</name>
    <dbReference type="NCBI Taxonomy" id="2785627"/>
    <lineage>
        <taxon>Bacteria</taxon>
        <taxon>Pseudomonadati</taxon>
        <taxon>Pseudomonadota</taxon>
        <taxon>Betaproteobacteria</taxon>
        <taxon>Rhodocyclales</taxon>
        <taxon>Rhodocyclaceae</taxon>
        <taxon>Azospira</taxon>
    </lineage>
</organism>
<evidence type="ECO:0000259" key="11">
    <source>
        <dbReference type="Pfam" id="PF01266"/>
    </source>
</evidence>
<feature type="region of interest" description="FAD-dependent cmnm(5)s(2)U34 oxidoreductase" evidence="10">
    <location>
        <begin position="257"/>
        <end position="649"/>
    </location>
</feature>
<evidence type="ECO:0000256" key="1">
    <source>
        <dbReference type="ARBA" id="ARBA00022490"/>
    </source>
</evidence>
<keyword evidence="3 10" id="KW-0285">Flavoprotein</keyword>
<dbReference type="GO" id="GO:0004808">
    <property type="term" value="F:tRNA (5-methylaminomethyl-2-thiouridylate)(34)-methyltransferase activity"/>
    <property type="evidence" value="ECO:0007669"/>
    <property type="project" value="UniProtKB-EC"/>
</dbReference>
<dbReference type="AlphaFoldDB" id="A0A975SM41"/>
<comment type="cofactor">
    <cofactor evidence="10">
        <name>FAD</name>
        <dbReference type="ChEBI" id="CHEBI:57692"/>
    </cofactor>
</comment>
<dbReference type="NCBIfam" id="TIGR03197">
    <property type="entry name" value="MnmC_Cterm"/>
    <property type="match status" value="1"/>
</dbReference>
<keyword evidence="4 10" id="KW-0808">Transferase</keyword>
<dbReference type="NCBIfam" id="NF002481">
    <property type="entry name" value="PRK01747.1-2"/>
    <property type="match status" value="1"/>
</dbReference>
<keyword evidence="8 10" id="KW-0560">Oxidoreductase</keyword>
<dbReference type="NCBIfam" id="NF033855">
    <property type="entry name" value="tRNA_MNMC2"/>
    <property type="match status" value="1"/>
</dbReference>
<evidence type="ECO:0000313" key="14">
    <source>
        <dbReference type="Proteomes" id="UP000683428"/>
    </source>
</evidence>
<evidence type="ECO:0000259" key="12">
    <source>
        <dbReference type="Pfam" id="PF05430"/>
    </source>
</evidence>
<feature type="domain" description="MnmC-like methyltransferase" evidence="12">
    <location>
        <begin position="117"/>
        <end position="238"/>
    </location>
</feature>
<keyword evidence="9 10" id="KW-0511">Multifunctional enzyme</keyword>
<dbReference type="GO" id="GO:0005737">
    <property type="term" value="C:cytoplasm"/>
    <property type="evidence" value="ECO:0007669"/>
    <property type="project" value="UniProtKB-SubCell"/>
</dbReference>
<evidence type="ECO:0000256" key="3">
    <source>
        <dbReference type="ARBA" id="ARBA00022630"/>
    </source>
</evidence>